<proteinExistence type="predicted"/>
<dbReference type="AlphaFoldDB" id="A0A6A3NXZ1"/>
<comment type="caution">
    <text evidence="1">The sequence shown here is derived from an EMBL/GenBank/DDBJ whole genome shotgun (WGS) entry which is preliminary data.</text>
</comment>
<sequence>MIQLYGESSGLRIITKTEGIGIVKRCHIDANGEDVFRLIETKEVRQEADEDEREFLLVNLAYPIEGKYRRLVGFGHPDLVRLMNYSGITLLVGSMFSVTPKPSTQTVIIMIYDKATSPVSTFSSTLKITGFTGIHSTIRRKKIDLRIRTDEIKVAMTPGVLDLLTVVRAKTLCKKGIPFVTKKLYGLIGNPVKTEHKAKWDAFWDYFVSTRW</sequence>
<name>A0A6A3NXZ1_9STRA</name>
<protein>
    <submittedName>
        <fullName evidence="1">Uncharacterized protein</fullName>
    </submittedName>
</protein>
<organism evidence="1 2">
    <name type="scientific">Phytophthora rubi</name>
    <dbReference type="NCBI Taxonomy" id="129364"/>
    <lineage>
        <taxon>Eukaryota</taxon>
        <taxon>Sar</taxon>
        <taxon>Stramenopiles</taxon>
        <taxon>Oomycota</taxon>
        <taxon>Peronosporomycetes</taxon>
        <taxon>Peronosporales</taxon>
        <taxon>Peronosporaceae</taxon>
        <taxon>Phytophthora</taxon>
    </lineage>
</organism>
<dbReference type="Proteomes" id="UP000435112">
    <property type="component" value="Unassembled WGS sequence"/>
</dbReference>
<dbReference type="EMBL" id="QXFU01000077">
    <property type="protein sequence ID" value="KAE9045295.1"/>
    <property type="molecule type" value="Genomic_DNA"/>
</dbReference>
<dbReference type="OrthoDB" id="90823at2759"/>
<gene>
    <name evidence="1" type="ORF">PR002_g2304</name>
</gene>
<reference evidence="1 2" key="1">
    <citation type="submission" date="2018-09" db="EMBL/GenBank/DDBJ databases">
        <title>Genomic investigation of the strawberry pathogen Phytophthora fragariae indicates pathogenicity is determined by transcriptional variation in three key races.</title>
        <authorList>
            <person name="Adams T.M."/>
            <person name="Armitage A.D."/>
            <person name="Sobczyk M.K."/>
            <person name="Bates H.J."/>
            <person name="Dunwell J.M."/>
            <person name="Nellist C.F."/>
            <person name="Harrison R.J."/>
        </authorList>
    </citation>
    <scope>NUCLEOTIDE SEQUENCE [LARGE SCALE GENOMIC DNA]</scope>
    <source>
        <strain evidence="1 2">SCRP324</strain>
    </source>
</reference>
<accession>A0A6A3NXZ1</accession>
<evidence type="ECO:0000313" key="1">
    <source>
        <dbReference type="EMBL" id="KAE9045295.1"/>
    </source>
</evidence>
<evidence type="ECO:0000313" key="2">
    <source>
        <dbReference type="Proteomes" id="UP000435112"/>
    </source>
</evidence>